<name>A0A6A6BPK5_9PEZI</name>
<gene>
    <name evidence="1" type="ORF">K452DRAFT_265959</name>
</gene>
<evidence type="ECO:0008006" key="3">
    <source>
        <dbReference type="Google" id="ProtNLM"/>
    </source>
</evidence>
<dbReference type="PANTHER" id="PTHR28110:SF1">
    <property type="entry name" value="TRANSMEMBRANE PROTEIN"/>
    <property type="match status" value="1"/>
</dbReference>
<accession>A0A6A6BPK5</accession>
<organism evidence="1 2">
    <name type="scientific">Aplosporella prunicola CBS 121167</name>
    <dbReference type="NCBI Taxonomy" id="1176127"/>
    <lineage>
        <taxon>Eukaryota</taxon>
        <taxon>Fungi</taxon>
        <taxon>Dikarya</taxon>
        <taxon>Ascomycota</taxon>
        <taxon>Pezizomycotina</taxon>
        <taxon>Dothideomycetes</taxon>
        <taxon>Dothideomycetes incertae sedis</taxon>
        <taxon>Botryosphaeriales</taxon>
        <taxon>Aplosporellaceae</taxon>
        <taxon>Aplosporella</taxon>
    </lineage>
</organism>
<evidence type="ECO:0000313" key="1">
    <source>
        <dbReference type="EMBL" id="KAF2145215.1"/>
    </source>
</evidence>
<dbReference type="AlphaFoldDB" id="A0A6A6BPK5"/>
<reference evidence="1" key="1">
    <citation type="journal article" date="2020" name="Stud. Mycol.">
        <title>101 Dothideomycetes genomes: a test case for predicting lifestyles and emergence of pathogens.</title>
        <authorList>
            <person name="Haridas S."/>
            <person name="Albert R."/>
            <person name="Binder M."/>
            <person name="Bloem J."/>
            <person name="Labutti K."/>
            <person name="Salamov A."/>
            <person name="Andreopoulos B."/>
            <person name="Baker S."/>
            <person name="Barry K."/>
            <person name="Bills G."/>
            <person name="Bluhm B."/>
            <person name="Cannon C."/>
            <person name="Castanera R."/>
            <person name="Culley D."/>
            <person name="Daum C."/>
            <person name="Ezra D."/>
            <person name="Gonzalez J."/>
            <person name="Henrissat B."/>
            <person name="Kuo A."/>
            <person name="Liang C."/>
            <person name="Lipzen A."/>
            <person name="Lutzoni F."/>
            <person name="Magnuson J."/>
            <person name="Mondo S."/>
            <person name="Nolan M."/>
            <person name="Ohm R."/>
            <person name="Pangilinan J."/>
            <person name="Park H.-J."/>
            <person name="Ramirez L."/>
            <person name="Alfaro M."/>
            <person name="Sun H."/>
            <person name="Tritt A."/>
            <person name="Yoshinaga Y."/>
            <person name="Zwiers L.-H."/>
            <person name="Turgeon B."/>
            <person name="Goodwin S."/>
            <person name="Spatafora J."/>
            <person name="Crous P."/>
            <person name="Grigoriev I."/>
        </authorList>
    </citation>
    <scope>NUCLEOTIDE SEQUENCE</scope>
    <source>
        <strain evidence="1">CBS 121167</strain>
    </source>
</reference>
<proteinExistence type="predicted"/>
<dbReference type="RefSeq" id="XP_033400927.1">
    <property type="nucleotide sequence ID" value="XM_033538768.1"/>
</dbReference>
<evidence type="ECO:0000313" key="2">
    <source>
        <dbReference type="Proteomes" id="UP000799438"/>
    </source>
</evidence>
<dbReference type="GeneID" id="54296264"/>
<dbReference type="InterPro" id="IPR055323">
    <property type="entry name" value="C57A10.07/YOR238W"/>
</dbReference>
<dbReference type="EMBL" id="ML995478">
    <property type="protein sequence ID" value="KAF2145215.1"/>
    <property type="molecule type" value="Genomic_DNA"/>
</dbReference>
<protein>
    <recommendedName>
        <fullName evidence="3">DUF218 domain-containing protein</fullName>
    </recommendedName>
</protein>
<keyword evidence="2" id="KW-1185">Reference proteome</keyword>
<dbReference type="PANTHER" id="PTHR28110">
    <property type="entry name" value="TRANSMEMBRANE PROTEIN"/>
    <property type="match status" value="1"/>
</dbReference>
<dbReference type="GO" id="GO:0005737">
    <property type="term" value="C:cytoplasm"/>
    <property type="evidence" value="ECO:0007669"/>
    <property type="project" value="TreeGrafter"/>
</dbReference>
<dbReference type="Proteomes" id="UP000799438">
    <property type="component" value="Unassembled WGS sequence"/>
</dbReference>
<sequence length="269" mass="30324">MPQYTDLVVVCCHAIFLGDIQSRECDVFSASQWYLQSFQKPTGTKPGEHETFIQHIKAGLDALVYGAIKDTGLLVFSGGATARSVTSLSEAQSYFNAVVALSKSSNLDQSYAQCLKSRVLLEENATDSYQNLLFSILRFRRATGTYPKTIRIITHAFKTERFLMAHAKALRWPEDRIRIQGIDPVMSATEHVETVTGERMRGLTPWTQDMYGTRAPLSVKRAQRGWQDSRLEDVGDELGGEMWELLRYDGGEDGQMIYKGPLPWSTRLE</sequence>
<dbReference type="OrthoDB" id="4347at2759"/>